<dbReference type="Pfam" id="PF01408">
    <property type="entry name" value="GFO_IDH_MocA"/>
    <property type="match status" value="1"/>
</dbReference>
<name>A0A225AHT8_TALAT</name>
<keyword evidence="2" id="KW-0560">Oxidoreductase</keyword>
<evidence type="ECO:0000259" key="5">
    <source>
        <dbReference type="Pfam" id="PF02894"/>
    </source>
</evidence>
<dbReference type="PANTHER" id="PTHR43708:SF5">
    <property type="entry name" value="CONSERVED EXPRESSED OXIDOREDUCTASE (EUROFUNG)-RELATED"/>
    <property type="match status" value="1"/>
</dbReference>
<comment type="caution">
    <text evidence="6">The sequence shown here is derived from an EMBL/GenBank/DDBJ whole genome shotgun (WGS) entry which is preliminary data.</text>
</comment>
<dbReference type="Pfam" id="PF02894">
    <property type="entry name" value="GFO_IDH_MocA_C"/>
    <property type="match status" value="1"/>
</dbReference>
<sequence length="402" mass="44460">MVAKTWNVGVVGYGLSAKIFHIPFITAVPDFKLYAIVQRTPKPDDDAEKDFPGVKGYRSADDLVKDAEVDVVVITTAPDSHYALTKLALDAGKHVVVEKPFVPTYKEAEELVALAEKQNKLLAVYQNRRFDADYLTLSKLIKNGSLGRVVEYETHFDRHRPEAPVNSTSWKTKVIPASGAIYDLGTHLLDQAVHLFGLPQRVTAFIGSQREINPTGLEDSFTALLHYDNGLMVTAKAAVVSPEENQLRFWVRGDKGSFKKYHLDIQENQLRAGVRPGDSGYGLEPSDRYGVLTTIKDGKPSSETVPTVEGPTYVEYYRKLARALGGENVIPASGAEASQVIRLIELAKESSKLRKTLDLQKNEEKLGLKPTRIDSIEIPEALTPKRPSPDFPGFRASQSRAT</sequence>
<dbReference type="InterPro" id="IPR000683">
    <property type="entry name" value="Gfo/Idh/MocA-like_OxRdtase_N"/>
</dbReference>
<dbReference type="OrthoDB" id="2129491at2759"/>
<dbReference type="GO" id="GO:0016491">
    <property type="term" value="F:oxidoreductase activity"/>
    <property type="evidence" value="ECO:0007669"/>
    <property type="project" value="UniProtKB-KW"/>
</dbReference>
<dbReference type="Proteomes" id="UP000214365">
    <property type="component" value="Unassembled WGS sequence"/>
</dbReference>
<gene>
    <name evidence="6" type="ORF">UA08_07073</name>
</gene>
<reference evidence="6 7" key="1">
    <citation type="submission" date="2015-06" db="EMBL/GenBank/DDBJ databases">
        <title>Talaromyces atroroseus IBT 11181 draft genome.</title>
        <authorList>
            <person name="Rasmussen K.B."/>
            <person name="Rasmussen S."/>
            <person name="Petersen B."/>
            <person name="Sicheritz-Ponten T."/>
            <person name="Mortensen U.H."/>
            <person name="Thrane U."/>
        </authorList>
    </citation>
    <scope>NUCLEOTIDE SEQUENCE [LARGE SCALE GENOMIC DNA]</scope>
    <source>
        <strain evidence="6 7">IBT 11181</strain>
    </source>
</reference>
<comment type="similarity">
    <text evidence="1">Belongs to the Gfo/Idh/MocA family.</text>
</comment>
<dbReference type="SUPFAM" id="SSF51735">
    <property type="entry name" value="NAD(P)-binding Rossmann-fold domains"/>
    <property type="match status" value="1"/>
</dbReference>
<dbReference type="GeneID" id="31006829"/>
<dbReference type="AlphaFoldDB" id="A0A225AHT8"/>
<evidence type="ECO:0000313" key="7">
    <source>
        <dbReference type="Proteomes" id="UP000214365"/>
    </source>
</evidence>
<organism evidence="6 7">
    <name type="scientific">Talaromyces atroroseus</name>
    <dbReference type="NCBI Taxonomy" id="1441469"/>
    <lineage>
        <taxon>Eukaryota</taxon>
        <taxon>Fungi</taxon>
        <taxon>Dikarya</taxon>
        <taxon>Ascomycota</taxon>
        <taxon>Pezizomycotina</taxon>
        <taxon>Eurotiomycetes</taxon>
        <taxon>Eurotiomycetidae</taxon>
        <taxon>Eurotiales</taxon>
        <taxon>Trichocomaceae</taxon>
        <taxon>Talaromyces</taxon>
        <taxon>Talaromyces sect. Trachyspermi</taxon>
    </lineage>
</organism>
<dbReference type="InterPro" id="IPR051317">
    <property type="entry name" value="Gfo/Idh/MocA_oxidoreduct"/>
</dbReference>
<feature type="domain" description="Gfo/Idh/MocA-like oxidoreductase N-terminal" evidence="4">
    <location>
        <begin position="7"/>
        <end position="125"/>
    </location>
</feature>
<accession>A0A225AHT8</accession>
<evidence type="ECO:0000256" key="2">
    <source>
        <dbReference type="ARBA" id="ARBA00023002"/>
    </source>
</evidence>
<dbReference type="RefSeq" id="XP_020117895.1">
    <property type="nucleotide sequence ID" value="XM_020261973.1"/>
</dbReference>
<evidence type="ECO:0000259" key="4">
    <source>
        <dbReference type="Pfam" id="PF01408"/>
    </source>
</evidence>
<feature type="region of interest" description="Disordered" evidence="3">
    <location>
        <begin position="375"/>
        <end position="402"/>
    </location>
</feature>
<evidence type="ECO:0000313" key="6">
    <source>
        <dbReference type="EMBL" id="OKL57774.1"/>
    </source>
</evidence>
<evidence type="ECO:0000256" key="1">
    <source>
        <dbReference type="ARBA" id="ARBA00010928"/>
    </source>
</evidence>
<dbReference type="EMBL" id="LFMY01000011">
    <property type="protein sequence ID" value="OKL57774.1"/>
    <property type="molecule type" value="Genomic_DNA"/>
</dbReference>
<evidence type="ECO:0000256" key="3">
    <source>
        <dbReference type="SAM" id="MobiDB-lite"/>
    </source>
</evidence>
<dbReference type="Gene3D" id="3.30.360.10">
    <property type="entry name" value="Dihydrodipicolinate Reductase, domain 2"/>
    <property type="match status" value="1"/>
</dbReference>
<keyword evidence="7" id="KW-1185">Reference proteome</keyword>
<feature type="domain" description="Gfo/Idh/MocA-like oxidoreductase C-terminal" evidence="5">
    <location>
        <begin position="139"/>
        <end position="357"/>
    </location>
</feature>
<dbReference type="GO" id="GO:0000166">
    <property type="term" value="F:nucleotide binding"/>
    <property type="evidence" value="ECO:0007669"/>
    <property type="project" value="InterPro"/>
</dbReference>
<evidence type="ECO:0008006" key="8">
    <source>
        <dbReference type="Google" id="ProtNLM"/>
    </source>
</evidence>
<dbReference type="STRING" id="1441469.A0A225AHT8"/>
<dbReference type="InterPro" id="IPR036291">
    <property type="entry name" value="NAD(P)-bd_dom_sf"/>
</dbReference>
<dbReference type="InterPro" id="IPR004104">
    <property type="entry name" value="Gfo/Idh/MocA-like_OxRdtase_C"/>
</dbReference>
<protein>
    <recommendedName>
        <fullName evidence="8">Oxidoreductase</fullName>
    </recommendedName>
</protein>
<dbReference type="Gene3D" id="3.40.50.720">
    <property type="entry name" value="NAD(P)-binding Rossmann-like Domain"/>
    <property type="match status" value="1"/>
</dbReference>
<proteinExistence type="inferred from homology"/>
<dbReference type="PANTHER" id="PTHR43708">
    <property type="entry name" value="CONSERVED EXPRESSED OXIDOREDUCTASE (EUROFUNG)"/>
    <property type="match status" value="1"/>
</dbReference>